<evidence type="ECO:0000256" key="1">
    <source>
        <dbReference type="SAM" id="Coils"/>
    </source>
</evidence>
<comment type="caution">
    <text evidence="4">The sequence shown here is derived from an EMBL/GenBank/DDBJ whole genome shotgun (WGS) entry which is preliminary data.</text>
</comment>
<feature type="region of interest" description="Disordered" evidence="2">
    <location>
        <begin position="240"/>
        <end position="293"/>
    </location>
</feature>
<dbReference type="RefSeq" id="WP_001043654.1">
    <property type="nucleotide sequence ID" value="NZ_AP025249.1"/>
</dbReference>
<dbReference type="EMBL" id="CAIGXB010000011">
    <property type="protein sequence ID" value="CAC5808077.1"/>
    <property type="molecule type" value="Genomic_DNA"/>
</dbReference>
<name>A0A2I7Y9A5_STAAU</name>
<sequence>MNKSSNSIPMSTQLLEEYTSEEGDIRFTKVKLWLMHTGLNLNGSVFNKDVVEKAIPTLANTPIMASVSYNFDGEKDFEGHETDIEITEDGEIKLINSTVPFGVIPETNNAKFETRLGDDMVEREYLTCEGILWNKWDDAVEILQSKGGVTGQSMEISPNYTGYFDGENMIFETFSFYGACLLGDDVTPAMKNSTVEIKYAAKTDELIKEKLQVFNNIVYANKGGNEVPKKDTTVFDEQETHVNAQGDSTTGKNVEGEPKANANEASTKEEKSLETDGQEGQEREEKASEETLIDSPLSAEEQVTVQVENVEDIIDTHKEVKEDIDNLPEAVDMITVAGVEYSAEDIAAKLTELASVKSQLAEYQSKFEALQKEVHAEKVEKLFSTHKDSLSIESIEKLKAQADGITLPELETLIFAEIGRQNYSAKPKAETKATNFSQIAIPVNKTSNNSLEDIVASWK</sequence>
<dbReference type="Proteomes" id="UP000507112">
    <property type="component" value="Unassembled WGS sequence"/>
</dbReference>
<keyword evidence="1" id="KW-0175">Coiled coil</keyword>
<dbReference type="EMBL" id="CACTOE010000017">
    <property type="protein sequence ID" value="CAA4149948.1"/>
    <property type="molecule type" value="Genomic_DNA"/>
</dbReference>
<evidence type="ECO:0000313" key="14">
    <source>
        <dbReference type="Proteomes" id="UP000507112"/>
    </source>
</evidence>
<feature type="coiled-coil region" evidence="1">
    <location>
        <begin position="346"/>
        <end position="380"/>
    </location>
</feature>
<dbReference type="Proteomes" id="UP000443506">
    <property type="component" value="Unassembled WGS sequence"/>
</dbReference>
<feature type="compositionally biased region" description="Basic and acidic residues" evidence="2">
    <location>
        <begin position="266"/>
        <end position="289"/>
    </location>
</feature>
<dbReference type="EMBL" id="CACUNS010000016">
    <property type="protein sequence ID" value="CAA6116579.1"/>
    <property type="molecule type" value="Genomic_DNA"/>
</dbReference>
<evidence type="ECO:0000256" key="2">
    <source>
        <dbReference type="SAM" id="MobiDB-lite"/>
    </source>
</evidence>
<dbReference type="EMBL" id="CACURZ010000016">
    <property type="protein sequence ID" value="CAA6381639.1"/>
    <property type="molecule type" value="Genomic_DNA"/>
</dbReference>
<evidence type="ECO:0000313" key="10">
    <source>
        <dbReference type="Proteomes" id="UP000443506"/>
    </source>
</evidence>
<evidence type="ECO:0000313" key="4">
    <source>
        <dbReference type="EMBL" id="CAA4700782.1"/>
    </source>
</evidence>
<evidence type="ECO:0000313" key="9">
    <source>
        <dbReference type="Proteomes" id="UP000442782"/>
    </source>
</evidence>
<evidence type="ECO:0000313" key="3">
    <source>
        <dbReference type="EMBL" id="CAA4149948.1"/>
    </source>
</evidence>
<dbReference type="Proteomes" id="UP000459702">
    <property type="component" value="Unassembled WGS sequence"/>
</dbReference>
<evidence type="ECO:0000313" key="5">
    <source>
        <dbReference type="EMBL" id="CAA6116579.1"/>
    </source>
</evidence>
<accession>A0A2I7Y9A5</accession>
<protein>
    <submittedName>
        <fullName evidence="4">Phage protein</fullName>
    </submittedName>
</protein>
<evidence type="ECO:0000313" key="12">
    <source>
        <dbReference type="Proteomes" id="UP000459702"/>
    </source>
</evidence>
<evidence type="ECO:0000313" key="13">
    <source>
        <dbReference type="Proteomes" id="UP000505390"/>
    </source>
</evidence>
<evidence type="ECO:0000313" key="8">
    <source>
        <dbReference type="EMBL" id="CAC8231196.1"/>
    </source>
</evidence>
<organism evidence="4 10">
    <name type="scientific">Staphylococcus aureus</name>
    <dbReference type="NCBI Taxonomy" id="1280"/>
    <lineage>
        <taxon>Bacteria</taxon>
        <taxon>Bacillati</taxon>
        <taxon>Bacillota</taxon>
        <taxon>Bacilli</taxon>
        <taxon>Bacillales</taxon>
        <taxon>Staphylococcaceae</taxon>
        <taxon>Staphylococcus</taxon>
    </lineage>
</organism>
<evidence type="ECO:0000313" key="6">
    <source>
        <dbReference type="EMBL" id="CAA6381639.1"/>
    </source>
</evidence>
<dbReference type="EMBL" id="CAIIGD010000010">
    <property type="protein sequence ID" value="CAC8231196.1"/>
    <property type="molecule type" value="Genomic_DNA"/>
</dbReference>
<dbReference type="Proteomes" id="UP000442782">
    <property type="component" value="Unassembled WGS sequence"/>
</dbReference>
<evidence type="ECO:0000313" key="11">
    <source>
        <dbReference type="Proteomes" id="UP000459586"/>
    </source>
</evidence>
<dbReference type="AlphaFoldDB" id="A0A2I7Y9A5"/>
<evidence type="ECO:0000313" key="7">
    <source>
        <dbReference type="EMBL" id="CAC5808077.1"/>
    </source>
</evidence>
<dbReference type="EMBL" id="CACTWD010000017">
    <property type="protein sequence ID" value="CAA4700782.1"/>
    <property type="molecule type" value="Genomic_DNA"/>
</dbReference>
<dbReference type="Proteomes" id="UP000505390">
    <property type="component" value="Unassembled WGS sequence"/>
</dbReference>
<feature type="compositionally biased region" description="Polar residues" evidence="2">
    <location>
        <begin position="241"/>
        <end position="252"/>
    </location>
</feature>
<proteinExistence type="predicted"/>
<dbReference type="Proteomes" id="UP000459586">
    <property type="component" value="Unassembled WGS sequence"/>
</dbReference>
<reference evidence="9 10" key="1">
    <citation type="submission" date="2019-12" db="EMBL/GenBank/DDBJ databases">
        <authorList>
            <consortium name="Pathogen Informatics"/>
        </authorList>
    </citation>
    <scope>NUCLEOTIDE SEQUENCE [LARGE SCALE GENOMIC DNA]</scope>
    <source>
        <strain evidence="8 14">MOS105</strain>
        <strain evidence="3 9">S087_N01_C01</strain>
        <strain evidence="7 13">SG160</strain>
        <strain evidence="5 12">T012_N10_C04</strain>
        <strain evidence="4 10">T065_N03_C06</strain>
        <strain evidence="6 11">T197_A02_C01</strain>
    </source>
</reference>
<gene>
    <name evidence="3" type="ORF">SAMEA1029512_02248</name>
    <name evidence="5" type="ORF">SAMEA2078588_02318</name>
    <name evidence="6" type="ORF">SAMEA2080344_02374</name>
    <name evidence="4" type="ORF">SAMEA2081063_02359</name>
    <name evidence="7" type="ORF">SAMEA4008575_02439</name>
    <name evidence="8" type="ORF">SAMEA70146418_02413</name>
</gene>